<evidence type="ECO:0000313" key="2">
    <source>
        <dbReference type="EMBL" id="PMD22519.1"/>
    </source>
</evidence>
<dbReference type="AlphaFoldDB" id="A0A2J6Q8B4"/>
<evidence type="ECO:0000256" key="1">
    <source>
        <dbReference type="SAM" id="SignalP"/>
    </source>
</evidence>
<feature type="signal peptide" evidence="1">
    <location>
        <begin position="1"/>
        <end position="21"/>
    </location>
</feature>
<sequence>MPSLGWVFVGAVLGFGRILHASPINERDHFSAADTITVDVCIVGGGATGTYSAVRLSQDLGKSVVVVEKEDILGGHTNTYVDPVTKAPIDYGVQAFHNLSVVTNFFARFNVPLTPVPLTTPFTTEYVDLTTGKVVAGYSPPDPTTALEAFAAQALKYPYLASGYNLPNPVPADLLLPFGDFITKYGIQDAVPTIFTFGHGVGDFLAVPTLYIFQNFGLPQLESLATASYLTTAHHDNSELYQKAAVLLGSSVLYKSTLVRAERHVNGLHHITVQTPDGLKLIKAKKLLMTIPPILENLTPFELDHHEHEVFKQWQYTTYYTGVVRNGAPVNISISNTATSSPLHIPTSPFVRNFDYSGIPNLHVFSTVSDCPQTLGQVEALIMGEISLCQTEGTFPAAAGAATIEAINNHTPIQMRVPAESISEGFYADLYALQGRHGTYWTGAAWAQDDSSLLWQFTEGILPLIIKAME</sequence>
<feature type="chain" id="PRO_5014438259" evidence="1">
    <location>
        <begin position="22"/>
        <end position="470"/>
    </location>
</feature>
<dbReference type="InterPro" id="IPR050464">
    <property type="entry name" value="Zeta_carotene_desat/Oxidored"/>
</dbReference>
<gene>
    <name evidence="2" type="ORF">NA56DRAFT_644729</name>
</gene>
<dbReference type="OrthoDB" id="68575at2759"/>
<evidence type="ECO:0000313" key="3">
    <source>
        <dbReference type="Proteomes" id="UP000235672"/>
    </source>
</evidence>
<dbReference type="PANTHER" id="PTHR42923:SF26">
    <property type="entry name" value="FMN REDUCTASE LOT6, PUTATIVE (AFU_ORTHOLOGUE AFUA_7G06600)-RELATED"/>
    <property type="match status" value="1"/>
</dbReference>
<dbReference type="PANTHER" id="PTHR42923">
    <property type="entry name" value="PROTOPORPHYRINOGEN OXIDASE"/>
    <property type="match status" value="1"/>
</dbReference>
<dbReference type="STRING" id="1745343.A0A2J6Q8B4"/>
<dbReference type="Pfam" id="PF13450">
    <property type="entry name" value="NAD_binding_8"/>
    <property type="match status" value="1"/>
</dbReference>
<reference evidence="2 3" key="1">
    <citation type="submission" date="2016-05" db="EMBL/GenBank/DDBJ databases">
        <title>A degradative enzymes factory behind the ericoid mycorrhizal symbiosis.</title>
        <authorList>
            <consortium name="DOE Joint Genome Institute"/>
            <person name="Martino E."/>
            <person name="Morin E."/>
            <person name="Grelet G."/>
            <person name="Kuo A."/>
            <person name="Kohler A."/>
            <person name="Daghino S."/>
            <person name="Barry K."/>
            <person name="Choi C."/>
            <person name="Cichocki N."/>
            <person name="Clum A."/>
            <person name="Copeland A."/>
            <person name="Hainaut M."/>
            <person name="Haridas S."/>
            <person name="Labutti K."/>
            <person name="Lindquist E."/>
            <person name="Lipzen A."/>
            <person name="Khouja H.-R."/>
            <person name="Murat C."/>
            <person name="Ohm R."/>
            <person name="Olson A."/>
            <person name="Spatafora J."/>
            <person name="Veneault-Fourrey C."/>
            <person name="Henrissat B."/>
            <person name="Grigoriev I."/>
            <person name="Martin F."/>
            <person name="Perotto S."/>
        </authorList>
    </citation>
    <scope>NUCLEOTIDE SEQUENCE [LARGE SCALE GENOMIC DNA]</scope>
    <source>
        <strain evidence="2 3">UAMH 7357</strain>
    </source>
</reference>
<dbReference type="EMBL" id="KZ613477">
    <property type="protein sequence ID" value="PMD22519.1"/>
    <property type="molecule type" value="Genomic_DNA"/>
</dbReference>
<dbReference type="InterPro" id="IPR036188">
    <property type="entry name" value="FAD/NAD-bd_sf"/>
</dbReference>
<dbReference type="GO" id="GO:0016491">
    <property type="term" value="F:oxidoreductase activity"/>
    <property type="evidence" value="ECO:0007669"/>
    <property type="project" value="TreeGrafter"/>
</dbReference>
<protein>
    <submittedName>
        <fullName evidence="2">FAD/NAD(P)-binding domain-containing protein</fullName>
    </submittedName>
</protein>
<dbReference type="Proteomes" id="UP000235672">
    <property type="component" value="Unassembled WGS sequence"/>
</dbReference>
<accession>A0A2J6Q8B4</accession>
<dbReference type="Gene3D" id="1.10.405.20">
    <property type="match status" value="1"/>
</dbReference>
<dbReference type="Gene3D" id="3.50.50.60">
    <property type="entry name" value="FAD/NAD(P)-binding domain"/>
    <property type="match status" value="1"/>
</dbReference>
<dbReference type="Gene3D" id="3.30.70.1990">
    <property type="match status" value="1"/>
</dbReference>
<keyword evidence="1" id="KW-0732">Signal</keyword>
<proteinExistence type="predicted"/>
<name>A0A2J6Q8B4_9HELO</name>
<keyword evidence="3" id="KW-1185">Reference proteome</keyword>
<dbReference type="SUPFAM" id="SSF51905">
    <property type="entry name" value="FAD/NAD(P)-binding domain"/>
    <property type="match status" value="1"/>
</dbReference>
<organism evidence="2 3">
    <name type="scientific">Hyaloscypha hepaticicola</name>
    <dbReference type="NCBI Taxonomy" id="2082293"/>
    <lineage>
        <taxon>Eukaryota</taxon>
        <taxon>Fungi</taxon>
        <taxon>Dikarya</taxon>
        <taxon>Ascomycota</taxon>
        <taxon>Pezizomycotina</taxon>
        <taxon>Leotiomycetes</taxon>
        <taxon>Helotiales</taxon>
        <taxon>Hyaloscyphaceae</taxon>
        <taxon>Hyaloscypha</taxon>
    </lineage>
</organism>